<dbReference type="InterPro" id="IPR050639">
    <property type="entry name" value="SSR_resolvase"/>
</dbReference>
<reference evidence="8 9" key="1">
    <citation type="journal article" date="2017" name="Front. Microbiol.">
        <title>Strong Genomic and Phenotypic Heterogeneity in the Aeromonas sobria Species Complex.</title>
        <authorList>
            <person name="Gauthier J."/>
            <person name="Vincent A.T."/>
            <person name="Charette S.J."/>
            <person name="Derome N."/>
        </authorList>
    </citation>
    <scope>NUCLEOTIDE SEQUENCE [LARGE SCALE GENOMIC DNA]</scope>
    <source>
        <strain evidence="8 9">JF2635</strain>
    </source>
</reference>
<dbReference type="Pfam" id="PF07508">
    <property type="entry name" value="Recombinase"/>
    <property type="match status" value="1"/>
</dbReference>
<dbReference type="EMBL" id="LJZX01000049">
    <property type="protein sequence ID" value="PKQ75149.1"/>
    <property type="molecule type" value="Genomic_DNA"/>
</dbReference>
<feature type="region of interest" description="Disordered" evidence="6">
    <location>
        <begin position="495"/>
        <end position="525"/>
    </location>
</feature>
<dbReference type="AlphaFoldDB" id="A0A2N3ITF8"/>
<protein>
    <recommendedName>
        <fullName evidence="7">Resolvase/invertase-type recombinase catalytic domain-containing protein</fullName>
    </recommendedName>
</protein>
<gene>
    <name evidence="8" type="ORF">AOX56_20050</name>
</gene>
<feature type="active site" description="O-(5'-phospho-DNA)-serine intermediate" evidence="4">
    <location>
        <position position="10"/>
    </location>
</feature>
<feature type="coiled-coil region" evidence="5">
    <location>
        <begin position="348"/>
        <end position="410"/>
    </location>
</feature>
<dbReference type="InterPro" id="IPR025827">
    <property type="entry name" value="Zn_ribbon_recom_dom"/>
</dbReference>
<evidence type="ECO:0000256" key="1">
    <source>
        <dbReference type="ARBA" id="ARBA00022908"/>
    </source>
</evidence>
<feature type="compositionally biased region" description="Basic and acidic residues" evidence="6">
    <location>
        <begin position="516"/>
        <end position="525"/>
    </location>
</feature>
<dbReference type="InterPro" id="IPR038109">
    <property type="entry name" value="DNA_bind_recomb_sf"/>
</dbReference>
<dbReference type="InterPro" id="IPR036162">
    <property type="entry name" value="Resolvase-like_N_sf"/>
</dbReference>
<accession>A0A2N3ITF8</accession>
<dbReference type="SMART" id="SM00857">
    <property type="entry name" value="Resolvase"/>
    <property type="match status" value="1"/>
</dbReference>
<sequence length="525" mass="58957">MTAYSYIRFSTAAQQEGDSVNRQIAASRDWCKQRGIELSDKTYEDLGVSAYRDKKRVDLTEMLEAVELGTIKAGDYIILENLDRLSRAGIDKTQEIIKSILRHGVKIVSLQDGLELDSSSVNDLVDVIRIALSADLAHKESLKKSERVSAAKRAQREQAKQGKAINKRLPYWLEREGNGYQFNDGVDAVRLMIQLRTDGLGFHKIAIQLNASEHKPRWADHWSDTTIRNILSSPALYGRYQFRDGDGVDDYYPALVSYAEFKAFQSAYTASAGGQEHHNHLFGLVRCGACGAAMSKKVSKRKVAGALKHYKGWICTKMLSGACAQKLPIMDLDTLVIKAVKRLKVSDAKKVSREANQLDREIDSKKARLDEITQELVSGGGAVGILSAAASAIEQQLKELMAQRKESVRTSKDEIQALYELRDDPERFNIALRRVVDQIKVFHKGSSTWHVAIHQRNGHLISVAAFRKSQRSPWEYMFGNTAETVAIGSKTGLEPWEKDEESMNPEHWETGITNPDYEHKEVCED</sequence>
<evidence type="ECO:0000256" key="5">
    <source>
        <dbReference type="SAM" id="Coils"/>
    </source>
</evidence>
<dbReference type="PANTHER" id="PTHR30461:SF23">
    <property type="entry name" value="DNA RECOMBINASE-RELATED"/>
    <property type="match status" value="1"/>
</dbReference>
<feature type="domain" description="Resolvase/invertase-type recombinase catalytic" evidence="7">
    <location>
        <begin position="2"/>
        <end position="159"/>
    </location>
</feature>
<keyword evidence="5" id="KW-0175">Coiled coil</keyword>
<dbReference type="GO" id="GO:0015074">
    <property type="term" value="P:DNA integration"/>
    <property type="evidence" value="ECO:0007669"/>
    <property type="project" value="UniProtKB-KW"/>
</dbReference>
<evidence type="ECO:0000256" key="4">
    <source>
        <dbReference type="PIRSR" id="PIRSR606118-50"/>
    </source>
</evidence>
<dbReference type="PANTHER" id="PTHR30461">
    <property type="entry name" value="DNA-INVERTASE FROM LAMBDOID PROPHAGE"/>
    <property type="match status" value="1"/>
</dbReference>
<dbReference type="PROSITE" id="PS00398">
    <property type="entry name" value="RECOMBINASES_2"/>
    <property type="match status" value="1"/>
</dbReference>
<dbReference type="Gene3D" id="3.90.1750.20">
    <property type="entry name" value="Putative Large Serine Recombinase, Chain B, Domain 2"/>
    <property type="match status" value="1"/>
</dbReference>
<proteinExistence type="predicted"/>
<evidence type="ECO:0000313" key="8">
    <source>
        <dbReference type="EMBL" id="PKQ75149.1"/>
    </source>
</evidence>
<keyword evidence="3" id="KW-0233">DNA recombination</keyword>
<dbReference type="InterPro" id="IPR006118">
    <property type="entry name" value="Recombinase_CS"/>
</dbReference>
<dbReference type="Gene3D" id="3.40.50.1390">
    <property type="entry name" value="Resolvase, N-terminal catalytic domain"/>
    <property type="match status" value="1"/>
</dbReference>
<evidence type="ECO:0000313" key="9">
    <source>
        <dbReference type="Proteomes" id="UP000233526"/>
    </source>
</evidence>
<keyword evidence="2" id="KW-0238">DNA-binding</keyword>
<dbReference type="Pfam" id="PF13408">
    <property type="entry name" value="Zn_ribbon_recom"/>
    <property type="match status" value="1"/>
</dbReference>
<keyword evidence="1" id="KW-0229">DNA integration</keyword>
<dbReference type="GO" id="GO:0003677">
    <property type="term" value="F:DNA binding"/>
    <property type="evidence" value="ECO:0007669"/>
    <property type="project" value="UniProtKB-KW"/>
</dbReference>
<dbReference type="InterPro" id="IPR011109">
    <property type="entry name" value="DNA_bind_recombinase_dom"/>
</dbReference>
<evidence type="ECO:0000256" key="6">
    <source>
        <dbReference type="SAM" id="MobiDB-lite"/>
    </source>
</evidence>
<dbReference type="CDD" id="cd00338">
    <property type="entry name" value="Ser_Recombinase"/>
    <property type="match status" value="1"/>
</dbReference>
<dbReference type="InterPro" id="IPR006119">
    <property type="entry name" value="Resolv_N"/>
</dbReference>
<dbReference type="SUPFAM" id="SSF53041">
    <property type="entry name" value="Resolvase-like"/>
    <property type="match status" value="1"/>
</dbReference>
<comment type="caution">
    <text evidence="8">The sequence shown here is derived from an EMBL/GenBank/DDBJ whole genome shotgun (WGS) entry which is preliminary data.</text>
</comment>
<name>A0A2N3ITF8_AERSO</name>
<evidence type="ECO:0000256" key="3">
    <source>
        <dbReference type="ARBA" id="ARBA00023172"/>
    </source>
</evidence>
<evidence type="ECO:0000256" key="2">
    <source>
        <dbReference type="ARBA" id="ARBA00023125"/>
    </source>
</evidence>
<dbReference type="Pfam" id="PF00239">
    <property type="entry name" value="Resolvase"/>
    <property type="match status" value="1"/>
</dbReference>
<organism evidence="8 9">
    <name type="scientific">Aeromonas sobria</name>
    <dbReference type="NCBI Taxonomy" id="646"/>
    <lineage>
        <taxon>Bacteria</taxon>
        <taxon>Pseudomonadati</taxon>
        <taxon>Pseudomonadota</taxon>
        <taxon>Gammaproteobacteria</taxon>
        <taxon>Aeromonadales</taxon>
        <taxon>Aeromonadaceae</taxon>
        <taxon>Aeromonas</taxon>
    </lineage>
</organism>
<evidence type="ECO:0000259" key="7">
    <source>
        <dbReference type="PROSITE" id="PS51736"/>
    </source>
</evidence>
<dbReference type="RefSeq" id="WP_101319552.1">
    <property type="nucleotide sequence ID" value="NZ_CAWNSS010000049.1"/>
</dbReference>
<dbReference type="PROSITE" id="PS51736">
    <property type="entry name" value="RECOMBINASES_3"/>
    <property type="match status" value="1"/>
</dbReference>
<dbReference type="Proteomes" id="UP000233526">
    <property type="component" value="Unassembled WGS sequence"/>
</dbReference>
<dbReference type="GO" id="GO:0000150">
    <property type="term" value="F:DNA strand exchange activity"/>
    <property type="evidence" value="ECO:0007669"/>
    <property type="project" value="InterPro"/>
</dbReference>